<evidence type="ECO:0000313" key="1">
    <source>
        <dbReference type="Proteomes" id="UP000887565"/>
    </source>
</evidence>
<dbReference type="AlphaFoldDB" id="A0A915J4K6"/>
<organism evidence="1 2">
    <name type="scientific">Romanomermis culicivorax</name>
    <name type="common">Nematode worm</name>
    <dbReference type="NCBI Taxonomy" id="13658"/>
    <lineage>
        <taxon>Eukaryota</taxon>
        <taxon>Metazoa</taxon>
        <taxon>Ecdysozoa</taxon>
        <taxon>Nematoda</taxon>
        <taxon>Enoplea</taxon>
        <taxon>Dorylaimia</taxon>
        <taxon>Mermithida</taxon>
        <taxon>Mermithoidea</taxon>
        <taxon>Mermithidae</taxon>
        <taxon>Romanomermis</taxon>
    </lineage>
</organism>
<reference evidence="2" key="1">
    <citation type="submission" date="2022-11" db="UniProtKB">
        <authorList>
            <consortium name="WormBaseParasite"/>
        </authorList>
    </citation>
    <scope>IDENTIFICATION</scope>
</reference>
<evidence type="ECO:0000313" key="2">
    <source>
        <dbReference type="WBParaSite" id="nRc.2.0.1.t20647-RA"/>
    </source>
</evidence>
<accession>A0A915J4K6</accession>
<keyword evidence="1" id="KW-1185">Reference proteome</keyword>
<dbReference type="WBParaSite" id="nRc.2.0.1.t20647-RA">
    <property type="protein sequence ID" value="nRc.2.0.1.t20647-RA"/>
    <property type="gene ID" value="nRc.2.0.1.g20647"/>
</dbReference>
<sequence>MEIHIVNDTLEKKLCEELDRYVAHLVLAEREFKKLEITVPERENFLVLKLSAMIGVRIVIRRHDDPIVEFTPIRYE</sequence>
<protein>
    <submittedName>
        <fullName evidence="2">Uncharacterized protein</fullName>
    </submittedName>
</protein>
<proteinExistence type="predicted"/>
<name>A0A915J4K6_ROMCU</name>
<dbReference type="Proteomes" id="UP000887565">
    <property type="component" value="Unplaced"/>
</dbReference>